<dbReference type="PROSITE" id="PS50977">
    <property type="entry name" value="HTH_TETR_2"/>
    <property type="match status" value="1"/>
</dbReference>
<evidence type="ECO:0000256" key="1">
    <source>
        <dbReference type="ARBA" id="ARBA00023015"/>
    </source>
</evidence>
<keyword evidence="2 4" id="KW-0238">DNA-binding</keyword>
<evidence type="ECO:0000256" key="5">
    <source>
        <dbReference type="SAM" id="MobiDB-lite"/>
    </source>
</evidence>
<evidence type="ECO:0000259" key="6">
    <source>
        <dbReference type="PROSITE" id="PS50977"/>
    </source>
</evidence>
<dbReference type="SUPFAM" id="SSF46689">
    <property type="entry name" value="Homeodomain-like"/>
    <property type="match status" value="1"/>
</dbReference>
<dbReference type="PANTHER" id="PTHR30055">
    <property type="entry name" value="HTH-TYPE TRANSCRIPTIONAL REGULATOR RUTR"/>
    <property type="match status" value="1"/>
</dbReference>
<dbReference type="Pfam" id="PF00440">
    <property type="entry name" value="TetR_N"/>
    <property type="match status" value="1"/>
</dbReference>
<reference evidence="7 8" key="1">
    <citation type="submission" date="2021-01" db="EMBL/GenBank/DDBJ databases">
        <title>Actinoplanes sp. nov. LDG1-06 isolated from lichen.</title>
        <authorList>
            <person name="Saeng-In P."/>
            <person name="Phongsopitanun W."/>
            <person name="Kanchanasin P."/>
            <person name="Yuki M."/>
            <person name="Kudo T."/>
            <person name="Ohkuma M."/>
            <person name="Tanasupawat S."/>
        </authorList>
    </citation>
    <scope>NUCLEOTIDE SEQUENCE [LARGE SCALE GENOMIC DNA]</scope>
    <source>
        <strain evidence="7 8">LDG1-06</strain>
    </source>
</reference>
<accession>A0ABS2AII1</accession>
<evidence type="ECO:0000256" key="3">
    <source>
        <dbReference type="ARBA" id="ARBA00023163"/>
    </source>
</evidence>
<sequence length="203" mass="22046">MPVTSGVKNRTRQAILDAAIGLLADNPACSLGDIAAAAQVGRTTLHRYFAERADLMSAVAVEGGQRLVRAARLAELDRGTGGEALLRLCREYFDLGPLLSLIFSEQAGECWEEQDEGSLVAVIERGHRDGSIDPVLPSDWVLSVLWSQLYAAWAYLGERPESSRHHVLDLLTRTLSHSFGPRTPTATEPVRGEAGRGEAGRDR</sequence>
<evidence type="ECO:0000313" key="7">
    <source>
        <dbReference type="EMBL" id="MBM2619011.1"/>
    </source>
</evidence>
<comment type="caution">
    <text evidence="7">The sequence shown here is derived from an EMBL/GenBank/DDBJ whole genome shotgun (WGS) entry which is preliminary data.</text>
</comment>
<protein>
    <submittedName>
        <fullName evidence="7">TetR/AcrR family transcriptional regulator</fullName>
    </submittedName>
</protein>
<dbReference type="EMBL" id="JAENHP010000009">
    <property type="protein sequence ID" value="MBM2619011.1"/>
    <property type="molecule type" value="Genomic_DNA"/>
</dbReference>
<keyword evidence="1" id="KW-0805">Transcription regulation</keyword>
<feature type="compositionally biased region" description="Basic and acidic residues" evidence="5">
    <location>
        <begin position="190"/>
        <end position="203"/>
    </location>
</feature>
<evidence type="ECO:0000313" key="8">
    <source>
        <dbReference type="Proteomes" id="UP000632138"/>
    </source>
</evidence>
<keyword evidence="8" id="KW-1185">Reference proteome</keyword>
<dbReference type="InterPro" id="IPR050109">
    <property type="entry name" value="HTH-type_TetR-like_transc_reg"/>
</dbReference>
<dbReference type="InterPro" id="IPR001647">
    <property type="entry name" value="HTH_TetR"/>
</dbReference>
<feature type="DNA-binding region" description="H-T-H motif" evidence="4">
    <location>
        <begin position="30"/>
        <end position="49"/>
    </location>
</feature>
<keyword evidence="3" id="KW-0804">Transcription</keyword>
<evidence type="ECO:0000256" key="2">
    <source>
        <dbReference type="ARBA" id="ARBA00023125"/>
    </source>
</evidence>
<organism evidence="7 8">
    <name type="scientific">Paractinoplanes ovalisporus</name>
    <dbReference type="NCBI Taxonomy" id="2810368"/>
    <lineage>
        <taxon>Bacteria</taxon>
        <taxon>Bacillati</taxon>
        <taxon>Actinomycetota</taxon>
        <taxon>Actinomycetes</taxon>
        <taxon>Micromonosporales</taxon>
        <taxon>Micromonosporaceae</taxon>
        <taxon>Paractinoplanes</taxon>
    </lineage>
</organism>
<dbReference type="Proteomes" id="UP000632138">
    <property type="component" value="Unassembled WGS sequence"/>
</dbReference>
<dbReference type="InterPro" id="IPR009057">
    <property type="entry name" value="Homeodomain-like_sf"/>
</dbReference>
<feature type="domain" description="HTH tetR-type" evidence="6">
    <location>
        <begin position="9"/>
        <end position="67"/>
    </location>
</feature>
<evidence type="ECO:0000256" key="4">
    <source>
        <dbReference type="PROSITE-ProRule" id="PRU00335"/>
    </source>
</evidence>
<proteinExistence type="predicted"/>
<feature type="region of interest" description="Disordered" evidence="5">
    <location>
        <begin position="179"/>
        <end position="203"/>
    </location>
</feature>
<dbReference type="PANTHER" id="PTHR30055:SF234">
    <property type="entry name" value="HTH-TYPE TRANSCRIPTIONAL REGULATOR BETI"/>
    <property type="match status" value="1"/>
</dbReference>
<gene>
    <name evidence="7" type="ORF">JIG36_25985</name>
</gene>
<dbReference type="Gene3D" id="1.10.357.10">
    <property type="entry name" value="Tetracycline Repressor, domain 2"/>
    <property type="match status" value="1"/>
</dbReference>
<name>A0ABS2AII1_9ACTN</name>